<dbReference type="GO" id="GO:0004373">
    <property type="term" value="F:alpha-1,4-glucan glucosyltransferase (UDP-glucose donor) activity"/>
    <property type="evidence" value="ECO:0007669"/>
    <property type="project" value="InterPro"/>
</dbReference>
<feature type="domain" description="Glycosyl transferase family 1" evidence="8">
    <location>
        <begin position="305"/>
        <end position="449"/>
    </location>
</feature>
<evidence type="ECO:0000256" key="7">
    <source>
        <dbReference type="HAMAP-Rule" id="MF_00484"/>
    </source>
</evidence>
<gene>
    <name evidence="7" type="primary">glgA</name>
    <name evidence="10" type="ORF">ADN01_12635</name>
</gene>
<feature type="domain" description="Starch synthase catalytic" evidence="9">
    <location>
        <begin position="11"/>
        <end position="251"/>
    </location>
</feature>
<evidence type="ECO:0000256" key="6">
    <source>
        <dbReference type="ARBA" id="ARBA00023056"/>
    </source>
</evidence>
<dbReference type="HAMAP" id="MF_00484">
    <property type="entry name" value="Glycogen_synth"/>
    <property type="match status" value="1"/>
</dbReference>
<dbReference type="InterPro" id="IPR013534">
    <property type="entry name" value="Starch_synth_cat_dom"/>
</dbReference>
<dbReference type="GO" id="GO:0009011">
    <property type="term" value="F:alpha-1,4-glucan glucosyltransferase (ADP-glucose donor) activity"/>
    <property type="evidence" value="ECO:0007669"/>
    <property type="project" value="UniProtKB-UniRule"/>
</dbReference>
<dbReference type="PANTHER" id="PTHR45825:SF11">
    <property type="entry name" value="ALPHA AMYLASE DOMAIN-CONTAINING PROTEIN"/>
    <property type="match status" value="1"/>
</dbReference>
<evidence type="ECO:0000256" key="1">
    <source>
        <dbReference type="ARBA" id="ARBA00001478"/>
    </source>
</evidence>
<evidence type="ECO:0000313" key="11">
    <source>
        <dbReference type="Proteomes" id="UP000050501"/>
    </source>
</evidence>
<dbReference type="STRING" id="229921.ADN01_12635"/>
<dbReference type="PATRIC" id="fig|229921.5.peg.1924"/>
<evidence type="ECO:0000259" key="8">
    <source>
        <dbReference type="Pfam" id="PF00534"/>
    </source>
</evidence>
<proteinExistence type="inferred from homology"/>
<comment type="similarity">
    <text evidence="3 7">Belongs to the glycosyltransferase 1 family. Bacterial/plant glycogen synthase subfamily.</text>
</comment>
<evidence type="ECO:0000259" key="9">
    <source>
        <dbReference type="Pfam" id="PF08323"/>
    </source>
</evidence>
<comment type="function">
    <text evidence="2 7">Synthesizes alpha-1,4-glucan chains using ADP-glucose.</text>
</comment>
<dbReference type="NCBIfam" id="TIGR02095">
    <property type="entry name" value="glgA"/>
    <property type="match status" value="1"/>
</dbReference>
<keyword evidence="5 7" id="KW-0808">Transferase</keyword>
<keyword evidence="4 7" id="KW-0328">Glycosyltransferase</keyword>
<reference evidence="10 11" key="1">
    <citation type="submission" date="2015-07" db="EMBL/GenBank/DDBJ databases">
        <title>Genome sequence of Levilinea saccharolytica DSM 16555.</title>
        <authorList>
            <person name="Hemp J."/>
            <person name="Ward L.M."/>
            <person name="Pace L.A."/>
            <person name="Fischer W.W."/>
        </authorList>
    </citation>
    <scope>NUCLEOTIDE SEQUENCE [LARGE SCALE GENOMIC DNA]</scope>
    <source>
        <strain evidence="10 11">KIBI-1</strain>
    </source>
</reference>
<keyword evidence="6 7" id="KW-0320">Glycogen biosynthesis</keyword>
<dbReference type="InterPro" id="IPR001296">
    <property type="entry name" value="Glyco_trans_1"/>
</dbReference>
<dbReference type="InterPro" id="IPR011835">
    <property type="entry name" value="GS/SS"/>
</dbReference>
<feature type="binding site" evidence="7">
    <location>
        <position position="24"/>
    </location>
    <ligand>
        <name>ADP-alpha-D-glucose</name>
        <dbReference type="ChEBI" id="CHEBI:57498"/>
    </ligand>
</feature>
<dbReference type="Pfam" id="PF00534">
    <property type="entry name" value="Glycos_transf_1"/>
    <property type="match status" value="1"/>
</dbReference>
<comment type="pathway">
    <text evidence="7">Glycan biosynthesis; glycogen biosynthesis.</text>
</comment>
<dbReference type="PANTHER" id="PTHR45825">
    <property type="entry name" value="GRANULE-BOUND STARCH SYNTHASE 1, CHLOROPLASTIC/AMYLOPLASTIC"/>
    <property type="match status" value="1"/>
</dbReference>
<comment type="caution">
    <text evidence="10">The sequence shown here is derived from an EMBL/GenBank/DDBJ whole genome shotgun (WGS) entry which is preliminary data.</text>
</comment>
<keyword evidence="11" id="KW-1185">Reference proteome</keyword>
<evidence type="ECO:0000256" key="5">
    <source>
        <dbReference type="ARBA" id="ARBA00022679"/>
    </source>
</evidence>
<dbReference type="Gene3D" id="3.40.50.2000">
    <property type="entry name" value="Glycogen Phosphorylase B"/>
    <property type="match status" value="2"/>
</dbReference>
<dbReference type="UniPathway" id="UPA00164"/>
<dbReference type="CDD" id="cd03791">
    <property type="entry name" value="GT5_Glycogen_synthase_DULL1-like"/>
    <property type="match status" value="1"/>
</dbReference>
<dbReference type="EC" id="2.4.1.21" evidence="7"/>
<evidence type="ECO:0000256" key="2">
    <source>
        <dbReference type="ARBA" id="ARBA00002764"/>
    </source>
</evidence>
<sequence length="492" mass="54435">MPPSSSTKKLRVLFIASEADPWVKVGGLGDVTGSLPRALRALTPEETGGVQLDVRLAIPYHSMIRQKAKNPKLLSRLTVRRGSETLTGQVFLIENAGLPVYLVDGPPFREGDPVYGSDPHLDGERYTYFSLAVLEAMRQIGWAPDVVHANDWHTALSCYWLNLNRAGDDFFRRTRALLAVHNLPFMGAGAEEATAAYGLPAASDPRLPDWARRMPLPLGLLSADHIVAVSPTYAREILTPEFGCTLETFLKTREANLSGILNGLDLDLWNPATDALVSPFSLETLSARQANKQALLKEFALDPAQNWPLYIIISRMDQQKGIDLALQALRELPDPHWQLILLGTGDEILEENARQMEKAYPDQVRAAVRFDARLARRMYAGGDVILMPSRYEPCGMAQMIAMRYGCVPLARATGGLKDTILDSPDPATATGFLFEQASVPALTAALQRAQKAFADPVHWQALQRNGMSLDFSWNRSAREYLALYQKLVESRS</sequence>
<dbReference type="EMBL" id="LGCM01000043">
    <property type="protein sequence ID" value="KPL80117.1"/>
    <property type="molecule type" value="Genomic_DNA"/>
</dbReference>
<name>A0A0P6XJE6_9CHLR</name>
<accession>A0A0P6XJE6</accession>
<protein>
    <recommendedName>
        <fullName evidence="7">Glycogen synthase</fullName>
        <ecNumber evidence="7">2.4.1.21</ecNumber>
    </recommendedName>
    <alternativeName>
        <fullName evidence="7">Starch [bacterial glycogen] synthase</fullName>
    </alternativeName>
</protein>
<dbReference type="GO" id="GO:0005978">
    <property type="term" value="P:glycogen biosynthetic process"/>
    <property type="evidence" value="ECO:0007669"/>
    <property type="project" value="UniProtKB-UniRule"/>
</dbReference>
<dbReference type="SUPFAM" id="SSF53756">
    <property type="entry name" value="UDP-Glycosyltransferase/glycogen phosphorylase"/>
    <property type="match status" value="1"/>
</dbReference>
<evidence type="ECO:0000256" key="3">
    <source>
        <dbReference type="ARBA" id="ARBA00010281"/>
    </source>
</evidence>
<dbReference type="AlphaFoldDB" id="A0A0P6XJE6"/>
<dbReference type="Pfam" id="PF08323">
    <property type="entry name" value="Glyco_transf_5"/>
    <property type="match status" value="1"/>
</dbReference>
<comment type="catalytic activity">
    <reaction evidence="1 7">
        <text>[(1-&gt;4)-alpha-D-glucosyl](n) + ADP-alpha-D-glucose = [(1-&gt;4)-alpha-D-glucosyl](n+1) + ADP + H(+)</text>
        <dbReference type="Rhea" id="RHEA:18189"/>
        <dbReference type="Rhea" id="RHEA-COMP:9584"/>
        <dbReference type="Rhea" id="RHEA-COMP:9587"/>
        <dbReference type="ChEBI" id="CHEBI:15378"/>
        <dbReference type="ChEBI" id="CHEBI:15444"/>
        <dbReference type="ChEBI" id="CHEBI:57498"/>
        <dbReference type="ChEBI" id="CHEBI:456216"/>
        <dbReference type="EC" id="2.4.1.21"/>
    </reaction>
</comment>
<evidence type="ECO:0000256" key="4">
    <source>
        <dbReference type="ARBA" id="ARBA00022676"/>
    </source>
</evidence>
<organism evidence="10 11">
    <name type="scientific">Levilinea saccharolytica</name>
    <dbReference type="NCBI Taxonomy" id="229921"/>
    <lineage>
        <taxon>Bacteria</taxon>
        <taxon>Bacillati</taxon>
        <taxon>Chloroflexota</taxon>
        <taxon>Anaerolineae</taxon>
        <taxon>Anaerolineales</taxon>
        <taxon>Anaerolineaceae</taxon>
        <taxon>Levilinea</taxon>
    </lineage>
</organism>
<evidence type="ECO:0000313" key="10">
    <source>
        <dbReference type="EMBL" id="KPL80117.1"/>
    </source>
</evidence>
<dbReference type="Proteomes" id="UP000050501">
    <property type="component" value="Unassembled WGS sequence"/>
</dbReference>